<accession>A0A0G1CKN1</accession>
<proteinExistence type="predicted"/>
<evidence type="ECO:0000313" key="8">
    <source>
        <dbReference type="Proteomes" id="UP000034050"/>
    </source>
</evidence>
<reference evidence="7 8" key="1">
    <citation type="journal article" date="2015" name="Nature">
        <title>rRNA introns, odd ribosomes, and small enigmatic genomes across a large radiation of phyla.</title>
        <authorList>
            <person name="Brown C.T."/>
            <person name="Hug L.A."/>
            <person name="Thomas B.C."/>
            <person name="Sharon I."/>
            <person name="Castelle C.J."/>
            <person name="Singh A."/>
            <person name="Wilkins M.J."/>
            <person name="Williams K.H."/>
            <person name="Banfield J.F."/>
        </authorList>
    </citation>
    <scope>NUCLEOTIDE SEQUENCE [LARGE SCALE GENOMIC DNA]</scope>
</reference>
<keyword evidence="4" id="KW-0406">Ion transport</keyword>
<dbReference type="GO" id="GO:0016020">
    <property type="term" value="C:membrane"/>
    <property type="evidence" value="ECO:0007669"/>
    <property type="project" value="UniProtKB-SubCell"/>
</dbReference>
<name>A0A0G1CKN1_9BACT</name>
<dbReference type="PROSITE" id="PS00389">
    <property type="entry name" value="ATPASE_DELTA"/>
    <property type="match status" value="1"/>
</dbReference>
<evidence type="ECO:0000256" key="1">
    <source>
        <dbReference type="ARBA" id="ARBA00004370"/>
    </source>
</evidence>
<dbReference type="InterPro" id="IPR000711">
    <property type="entry name" value="ATPase_OSCP/dsu"/>
</dbReference>
<dbReference type="EMBL" id="LCFD01000011">
    <property type="protein sequence ID" value="KKS86375.1"/>
    <property type="molecule type" value="Genomic_DNA"/>
</dbReference>
<evidence type="ECO:0000256" key="2">
    <source>
        <dbReference type="ARBA" id="ARBA00022448"/>
    </source>
</evidence>
<dbReference type="InterPro" id="IPR020781">
    <property type="entry name" value="ATPase_OSCP/d_CS"/>
</dbReference>
<evidence type="ECO:0000256" key="5">
    <source>
        <dbReference type="ARBA" id="ARBA00023136"/>
    </source>
</evidence>
<dbReference type="AlphaFoldDB" id="A0A0G1CKN1"/>
<protein>
    <submittedName>
        <fullName evidence="7">ATP synthase subunit delta</fullName>
    </submittedName>
</protein>
<dbReference type="Proteomes" id="UP000034050">
    <property type="component" value="Unassembled WGS sequence"/>
</dbReference>
<keyword evidence="5" id="KW-0472">Membrane</keyword>
<comment type="subcellular location">
    <subcellularLocation>
        <location evidence="1">Membrane</location>
    </subcellularLocation>
</comment>
<dbReference type="GO" id="GO:0046933">
    <property type="term" value="F:proton-transporting ATP synthase activity, rotational mechanism"/>
    <property type="evidence" value="ECO:0007669"/>
    <property type="project" value="InterPro"/>
</dbReference>
<dbReference type="Pfam" id="PF00213">
    <property type="entry name" value="OSCP"/>
    <property type="match status" value="1"/>
</dbReference>
<evidence type="ECO:0000313" key="7">
    <source>
        <dbReference type="EMBL" id="KKS86375.1"/>
    </source>
</evidence>
<organism evidence="7 8">
    <name type="scientific">Candidatus Gottesmanbacteria bacterium GW2011_GWB1_43_11</name>
    <dbReference type="NCBI Taxonomy" id="1618446"/>
    <lineage>
        <taxon>Bacteria</taxon>
        <taxon>Candidatus Gottesmaniibacteriota</taxon>
    </lineage>
</organism>
<evidence type="ECO:0000256" key="4">
    <source>
        <dbReference type="ARBA" id="ARBA00023065"/>
    </source>
</evidence>
<sequence>MKKNPNQLNEALRIINSERGQVFAGELEQTISEALIKVKGEHEADVESAEALLDADKQHLETVLNRILARRITYQYRVKGELLGGFRIQVGDWKLDATLVHQLDTMIKFLRS</sequence>
<evidence type="ECO:0000256" key="3">
    <source>
        <dbReference type="ARBA" id="ARBA00022781"/>
    </source>
</evidence>
<dbReference type="STRING" id="1618446.UV61_C0011G0023"/>
<comment type="caution">
    <text evidence="7">The sequence shown here is derived from an EMBL/GenBank/DDBJ whole genome shotgun (WGS) entry which is preliminary data.</text>
</comment>
<evidence type="ECO:0000256" key="6">
    <source>
        <dbReference type="ARBA" id="ARBA00023310"/>
    </source>
</evidence>
<gene>
    <name evidence="7" type="ORF">UV61_C0011G0023</name>
</gene>
<keyword evidence="3" id="KW-0375">Hydrogen ion transport</keyword>
<keyword evidence="2" id="KW-0813">Transport</keyword>
<keyword evidence="6" id="KW-0066">ATP synthesis</keyword>